<keyword evidence="5" id="KW-0547">Nucleotide-binding</keyword>
<dbReference type="Gene3D" id="1.20.5.1930">
    <property type="match status" value="1"/>
</dbReference>
<keyword evidence="9" id="KW-0812">Transmembrane</keyword>
<feature type="transmembrane region" description="Helical" evidence="9">
    <location>
        <begin position="54"/>
        <end position="72"/>
    </location>
</feature>
<proteinExistence type="predicted"/>
<dbReference type="GO" id="GO:0005524">
    <property type="term" value="F:ATP binding"/>
    <property type="evidence" value="ECO:0007669"/>
    <property type="project" value="UniProtKB-KW"/>
</dbReference>
<dbReference type="SUPFAM" id="SSF55874">
    <property type="entry name" value="ATPase domain of HSP90 chaperone/DNA topoisomerase II/histidine kinase"/>
    <property type="match status" value="1"/>
</dbReference>
<sequence length="409" mass="43366">MSVQSLARDVRDFLEGRVRSKDLDIPWWAPLLSAAGLVAMVTVAVLQREAAGEMVLAGLVITVPSLSIFFIPNNGEWLKHHMWVVDLVPTLAGSAWLMSQPATGFWPQHDFAPAVLVPLALEMVVREGFKTGTLYAIASAVIMGVFATDTPSGVGVHFLLLFVGWILGLLILAQMRALRAERLAREQEHSRATEAERTRIAREIHDLVGHSLSITLLHLTAARRAVAEGDDPDEAVSALTEAETIGRRAMTEIRRTIGALSIGVLSADGAGTAPLPGAADVVRLVEEGRSAGQTITFSSSGDLSRIDAGVGLGIYRILQESLANAIRHAPGAPVSVTLAVADGIRLSVQNPLVGARRGVGVSIGEGSGLAGMAARAEQLRGRLSAGAEESMWKVDLVIPPHCLVRKALA</sequence>
<name>A0A7Z0IUT5_9ACTN</name>
<organism evidence="11 12">
    <name type="scientific">Nocardioides panzhihuensis</name>
    <dbReference type="NCBI Taxonomy" id="860243"/>
    <lineage>
        <taxon>Bacteria</taxon>
        <taxon>Bacillati</taxon>
        <taxon>Actinomycetota</taxon>
        <taxon>Actinomycetes</taxon>
        <taxon>Propionibacteriales</taxon>
        <taxon>Nocardioidaceae</taxon>
        <taxon>Nocardioides</taxon>
    </lineage>
</organism>
<reference evidence="11 12" key="1">
    <citation type="submission" date="2020-07" db="EMBL/GenBank/DDBJ databases">
        <title>Sequencing the genomes of 1000 actinobacteria strains.</title>
        <authorList>
            <person name="Klenk H.-P."/>
        </authorList>
    </citation>
    <scope>NUCLEOTIDE SEQUENCE [LARGE SCALE GENOMIC DNA]</scope>
    <source>
        <strain evidence="11 12">DSM 26487</strain>
    </source>
</reference>
<evidence type="ECO:0000256" key="1">
    <source>
        <dbReference type="ARBA" id="ARBA00000085"/>
    </source>
</evidence>
<dbReference type="Proteomes" id="UP000564496">
    <property type="component" value="Unassembled WGS sequence"/>
</dbReference>
<dbReference type="PANTHER" id="PTHR24421">
    <property type="entry name" value="NITRATE/NITRITE SENSOR PROTEIN NARX-RELATED"/>
    <property type="match status" value="1"/>
</dbReference>
<dbReference type="RefSeq" id="WP_179660546.1">
    <property type="nucleotide sequence ID" value="NZ_JACBZR010000001.1"/>
</dbReference>
<keyword evidence="6 11" id="KW-0418">Kinase</keyword>
<dbReference type="InterPro" id="IPR050482">
    <property type="entry name" value="Sensor_HK_TwoCompSys"/>
</dbReference>
<dbReference type="EC" id="2.7.13.3" evidence="2"/>
<comment type="catalytic activity">
    <reaction evidence="1">
        <text>ATP + protein L-histidine = ADP + protein N-phospho-L-histidine.</text>
        <dbReference type="EC" id="2.7.13.3"/>
    </reaction>
</comment>
<evidence type="ECO:0000256" key="3">
    <source>
        <dbReference type="ARBA" id="ARBA00022553"/>
    </source>
</evidence>
<keyword evidence="3" id="KW-0597">Phosphoprotein</keyword>
<accession>A0A7Z0IUT5</accession>
<gene>
    <name evidence="11" type="ORF">BJ988_004994</name>
</gene>
<dbReference type="EMBL" id="JACBZR010000001">
    <property type="protein sequence ID" value="NYI80346.1"/>
    <property type="molecule type" value="Genomic_DNA"/>
</dbReference>
<protein>
    <recommendedName>
        <fullName evidence="2">histidine kinase</fullName>
        <ecNumber evidence="2">2.7.13.3</ecNumber>
    </recommendedName>
</protein>
<dbReference type="Gene3D" id="3.30.565.10">
    <property type="entry name" value="Histidine kinase-like ATPase, C-terminal domain"/>
    <property type="match status" value="1"/>
</dbReference>
<dbReference type="GO" id="GO:0000155">
    <property type="term" value="F:phosphorelay sensor kinase activity"/>
    <property type="evidence" value="ECO:0007669"/>
    <property type="project" value="InterPro"/>
</dbReference>
<evidence type="ECO:0000256" key="7">
    <source>
        <dbReference type="ARBA" id="ARBA00022840"/>
    </source>
</evidence>
<evidence type="ECO:0000256" key="2">
    <source>
        <dbReference type="ARBA" id="ARBA00012438"/>
    </source>
</evidence>
<dbReference type="InterPro" id="IPR036890">
    <property type="entry name" value="HATPase_C_sf"/>
</dbReference>
<comment type="caution">
    <text evidence="11">The sequence shown here is derived from an EMBL/GenBank/DDBJ whole genome shotgun (WGS) entry which is preliminary data.</text>
</comment>
<evidence type="ECO:0000256" key="8">
    <source>
        <dbReference type="ARBA" id="ARBA00023012"/>
    </source>
</evidence>
<keyword evidence="8" id="KW-0902">Two-component regulatory system</keyword>
<dbReference type="PANTHER" id="PTHR24421:SF10">
    <property type="entry name" value="NITRATE_NITRITE SENSOR PROTEIN NARQ"/>
    <property type="match status" value="1"/>
</dbReference>
<feature type="domain" description="Signal transduction histidine kinase subgroup 3 dimerisation and phosphoacceptor" evidence="10">
    <location>
        <begin position="196"/>
        <end position="261"/>
    </location>
</feature>
<keyword evidence="7" id="KW-0067">ATP-binding</keyword>
<evidence type="ECO:0000259" key="10">
    <source>
        <dbReference type="Pfam" id="PF07730"/>
    </source>
</evidence>
<feature type="transmembrane region" description="Helical" evidence="9">
    <location>
        <begin position="132"/>
        <end position="148"/>
    </location>
</feature>
<evidence type="ECO:0000256" key="4">
    <source>
        <dbReference type="ARBA" id="ARBA00022679"/>
    </source>
</evidence>
<feature type="transmembrane region" description="Helical" evidence="9">
    <location>
        <begin position="27"/>
        <end position="47"/>
    </location>
</feature>
<dbReference type="CDD" id="cd16917">
    <property type="entry name" value="HATPase_UhpB-NarQ-NarX-like"/>
    <property type="match status" value="1"/>
</dbReference>
<evidence type="ECO:0000313" key="12">
    <source>
        <dbReference type="Proteomes" id="UP000564496"/>
    </source>
</evidence>
<keyword evidence="12" id="KW-1185">Reference proteome</keyword>
<dbReference type="AlphaFoldDB" id="A0A7Z0IUT5"/>
<keyword evidence="9" id="KW-1133">Transmembrane helix</keyword>
<keyword evidence="9" id="KW-0472">Membrane</keyword>
<evidence type="ECO:0000256" key="6">
    <source>
        <dbReference type="ARBA" id="ARBA00022777"/>
    </source>
</evidence>
<evidence type="ECO:0000256" key="9">
    <source>
        <dbReference type="SAM" id="Phobius"/>
    </source>
</evidence>
<dbReference type="GO" id="GO:0016020">
    <property type="term" value="C:membrane"/>
    <property type="evidence" value="ECO:0007669"/>
    <property type="project" value="InterPro"/>
</dbReference>
<dbReference type="InterPro" id="IPR011712">
    <property type="entry name" value="Sig_transdc_His_kin_sub3_dim/P"/>
</dbReference>
<evidence type="ECO:0000313" key="11">
    <source>
        <dbReference type="EMBL" id="NYI80346.1"/>
    </source>
</evidence>
<dbReference type="Pfam" id="PF07730">
    <property type="entry name" value="HisKA_3"/>
    <property type="match status" value="1"/>
</dbReference>
<feature type="transmembrane region" description="Helical" evidence="9">
    <location>
        <begin position="154"/>
        <end position="173"/>
    </location>
</feature>
<keyword evidence="4" id="KW-0808">Transferase</keyword>
<evidence type="ECO:0000256" key="5">
    <source>
        <dbReference type="ARBA" id="ARBA00022741"/>
    </source>
</evidence>
<dbReference type="GO" id="GO:0046983">
    <property type="term" value="F:protein dimerization activity"/>
    <property type="evidence" value="ECO:0007669"/>
    <property type="project" value="InterPro"/>
</dbReference>